<keyword evidence="2" id="KW-0732">Signal</keyword>
<sequence>MMGAKLAIAALCCLTSYSVATQEVEKKEYMLYDDMKLFYDVMRDINDDLMLKILKANFINGLSKDDTPSQAQKAFKDLKEMIKKYAPFTTTNFDNLDLTYLSHETNETKFNYLIETVIAMYPKIEAFQKHLDDYADHTGTGIEEVKKYFKENIYDDVKDMKEEKELRKFCQEFLPNESSFMNAYMYCNNYKHMRDQRRDFKFTDPESVQTPPSTCTHSGPEHVGCNHPIEPTPEPESSVPGSSSASSTSPAAPQPVDTTSGPQGQAGSPHAPSEDVSGNLKGQQDTQQNNTASSATFTGLSVATVCYIVLSAF</sequence>
<dbReference type="AlphaFoldDB" id="A0A7S8BTE3"/>
<feature type="compositionally biased region" description="Polar residues" evidence="1">
    <location>
        <begin position="206"/>
        <end position="217"/>
    </location>
</feature>
<feature type="compositionally biased region" description="Polar residues" evidence="1">
    <location>
        <begin position="256"/>
        <end position="266"/>
    </location>
</feature>
<feature type="signal peptide" evidence="2">
    <location>
        <begin position="1"/>
        <end position="20"/>
    </location>
</feature>
<feature type="chain" id="PRO_5030691179" evidence="2">
    <location>
        <begin position="21"/>
        <end position="313"/>
    </location>
</feature>
<evidence type="ECO:0000256" key="1">
    <source>
        <dbReference type="SAM" id="MobiDB-lite"/>
    </source>
</evidence>
<organism evidence="3">
    <name type="scientific">Babesia orientalis</name>
    <dbReference type="NCBI Taxonomy" id="273649"/>
    <lineage>
        <taxon>Eukaryota</taxon>
        <taxon>Sar</taxon>
        <taxon>Alveolata</taxon>
        <taxon>Apicomplexa</taxon>
        <taxon>Aconoidasida</taxon>
        <taxon>Piroplasmida</taxon>
        <taxon>Babesiidae</taxon>
        <taxon>Babesia</taxon>
    </lineage>
</organism>
<evidence type="ECO:0000256" key="2">
    <source>
        <dbReference type="SAM" id="SignalP"/>
    </source>
</evidence>
<feature type="compositionally biased region" description="Polar residues" evidence="1">
    <location>
        <begin position="280"/>
        <end position="292"/>
    </location>
</feature>
<proteinExistence type="evidence at transcript level"/>
<accession>A0A7S8BTE3</accession>
<evidence type="ECO:0000313" key="3">
    <source>
        <dbReference type="EMBL" id="QPB88915.1"/>
    </source>
</evidence>
<feature type="compositionally biased region" description="Low complexity" evidence="1">
    <location>
        <begin position="235"/>
        <end position="255"/>
    </location>
</feature>
<feature type="region of interest" description="Disordered" evidence="1">
    <location>
        <begin position="203"/>
        <end position="292"/>
    </location>
</feature>
<name>A0A7S8BTE3_9APIC</name>
<reference evidence="3" key="1">
    <citation type="journal article" date="2020" name="Parasitol. Res.">
        <title>Characterization of the variable merozoite surface antigen (VMSA) gene family of Babesia orientalis.</title>
        <authorList>
            <person name="Nie Z."/>
            <person name="Xia Y."/>
            <person name="Yu L."/>
            <person name="Li M."/>
            <person name="Guo J."/>
            <person name="Sun Y."/>
            <person name="Ao Y."/>
            <person name="Zhan X."/>
            <person name="Zhao Y."/>
            <person name="An X."/>
            <person name="Liu Q."/>
            <person name="Sen W."/>
            <person name="Shu X."/>
            <person name="Li D."/>
            <person name="He L."/>
            <person name="Zhao J."/>
        </authorList>
    </citation>
    <scope>NUCLEOTIDE SEQUENCE</scope>
</reference>
<dbReference type="EMBL" id="MN308086">
    <property type="protein sequence ID" value="QPB88915.1"/>
    <property type="molecule type" value="mRNA"/>
</dbReference>
<keyword evidence="3" id="KW-0477">Merozoite</keyword>
<protein>
    <submittedName>
        <fullName evidence="3">Merozoite surface antigen 2c2</fullName>
    </submittedName>
</protein>